<evidence type="ECO:0000313" key="2">
    <source>
        <dbReference type="Proteomes" id="UP001243375"/>
    </source>
</evidence>
<dbReference type="EMBL" id="JASBWU010000012">
    <property type="protein sequence ID" value="KAJ9117490.1"/>
    <property type="molecule type" value="Genomic_DNA"/>
</dbReference>
<organism evidence="1 2">
    <name type="scientific">Naganishia vaughanmartiniae</name>
    <dbReference type="NCBI Taxonomy" id="1424756"/>
    <lineage>
        <taxon>Eukaryota</taxon>
        <taxon>Fungi</taxon>
        <taxon>Dikarya</taxon>
        <taxon>Basidiomycota</taxon>
        <taxon>Agaricomycotina</taxon>
        <taxon>Tremellomycetes</taxon>
        <taxon>Filobasidiales</taxon>
        <taxon>Filobasidiaceae</taxon>
        <taxon>Naganishia</taxon>
    </lineage>
</organism>
<accession>A0ACC2X0C6</accession>
<name>A0ACC2X0C6_9TREE</name>
<gene>
    <name evidence="1" type="ORF">QFC22_004340</name>
</gene>
<proteinExistence type="predicted"/>
<dbReference type="Proteomes" id="UP001243375">
    <property type="component" value="Unassembled WGS sequence"/>
</dbReference>
<protein>
    <submittedName>
        <fullName evidence="1">Uncharacterized protein</fullName>
    </submittedName>
</protein>
<sequence length="433" mass="48262">MTSASPFTLKWGIIATGKCCGWWNLSNIHQGKLADWRPFQTLSVRAELIVFNRSVQDLVTDPTKYDPLLSTFTRGLTDFSSSTRRNASDVRHVVTAVGSRSIPSATKFIDDILSSSPESQTATPYGSYDGVFADKNVDAVYIGTPHTMHYENTKAALLAGKHVLCEKPFTFDLAELDELIKIAKEKNLFLMEAVWTRFHPIAYKLQEIIFSGKYGKLKRIFADLSMDIKPDERELSDRMIAPELGGGGLLDLGPYPMTMLLMHQHPDNKTKSGPSSITGHMVPYARTGVDGHSTWVLEWKDIGVAICTASITTQMSPETSVIVQLESAEIHIDFPTYRPEGFTVIARPSKESPAEGDLITHERTRYECPIPQGDGRGMQYQADEVARCIRDGKKESERCDLAESRIVMHVFDEVRRQGRYPIKEGKAGPSKGV</sequence>
<reference evidence="1" key="1">
    <citation type="submission" date="2023-04" db="EMBL/GenBank/DDBJ databases">
        <title>Draft Genome sequencing of Naganishia species isolated from polar environments using Oxford Nanopore Technology.</title>
        <authorList>
            <person name="Leo P."/>
            <person name="Venkateswaran K."/>
        </authorList>
    </citation>
    <scope>NUCLEOTIDE SEQUENCE</scope>
    <source>
        <strain evidence="1">MNA-CCFEE 5425</strain>
    </source>
</reference>
<comment type="caution">
    <text evidence="1">The sequence shown here is derived from an EMBL/GenBank/DDBJ whole genome shotgun (WGS) entry which is preliminary data.</text>
</comment>
<evidence type="ECO:0000313" key="1">
    <source>
        <dbReference type="EMBL" id="KAJ9117490.1"/>
    </source>
</evidence>
<keyword evidence="2" id="KW-1185">Reference proteome</keyword>